<dbReference type="PANTHER" id="PTHR30367:SF1">
    <property type="entry name" value="MULTIDRUG RESISTANCE PROTEIN MDTN"/>
    <property type="match status" value="1"/>
</dbReference>
<evidence type="ECO:0000259" key="2">
    <source>
        <dbReference type="Pfam" id="PF25917"/>
    </source>
</evidence>
<dbReference type="RefSeq" id="WP_016947384.1">
    <property type="nucleotide sequence ID" value="NZ_CP170749.1"/>
</dbReference>
<dbReference type="Gene3D" id="2.40.50.100">
    <property type="match status" value="1"/>
</dbReference>
<name>A0A060VEJ0_KLEPN</name>
<dbReference type="EMBL" id="UGNC01000005">
    <property type="protein sequence ID" value="STW46601.1"/>
    <property type="molecule type" value="Genomic_DNA"/>
</dbReference>
<dbReference type="NCBIfam" id="NF007785">
    <property type="entry name" value="PRK10476.1"/>
    <property type="match status" value="1"/>
</dbReference>
<organism evidence="4 5">
    <name type="scientific">Klebsiella pneumoniae</name>
    <dbReference type="NCBI Taxonomy" id="573"/>
    <lineage>
        <taxon>Bacteria</taxon>
        <taxon>Pseudomonadati</taxon>
        <taxon>Pseudomonadota</taxon>
        <taxon>Gammaproteobacteria</taxon>
        <taxon>Enterobacterales</taxon>
        <taxon>Enterobacteriaceae</taxon>
        <taxon>Klebsiella/Raoultella group</taxon>
        <taxon>Klebsiella</taxon>
        <taxon>Klebsiella pneumoniae complex</taxon>
    </lineage>
</organism>
<comment type="similarity">
    <text evidence="1">Belongs to the membrane fusion protein (MFP) (TC 8.A.1) family.</text>
</comment>
<dbReference type="InterPro" id="IPR058625">
    <property type="entry name" value="MdtA-like_BSH"/>
</dbReference>
<proteinExistence type="inferred from homology"/>
<evidence type="ECO:0000313" key="4">
    <source>
        <dbReference type="EMBL" id="STW46601.1"/>
    </source>
</evidence>
<evidence type="ECO:0000259" key="3">
    <source>
        <dbReference type="Pfam" id="PF25963"/>
    </source>
</evidence>
<dbReference type="PANTHER" id="PTHR30367">
    <property type="entry name" value="P-HYDROXYBENZOIC ACID EFFLUX PUMP SUBUNIT AAEA-RELATED"/>
    <property type="match status" value="1"/>
</dbReference>
<dbReference type="Pfam" id="PF25963">
    <property type="entry name" value="Beta-barrel_AAEA"/>
    <property type="match status" value="1"/>
</dbReference>
<gene>
    <name evidence="4" type="primary">yiaV_2</name>
    <name evidence="4" type="ORF">NCTC9617_03125</name>
</gene>
<reference evidence="4 5" key="1">
    <citation type="submission" date="2018-06" db="EMBL/GenBank/DDBJ databases">
        <authorList>
            <consortium name="Pathogen Informatics"/>
            <person name="Doyle S."/>
        </authorList>
    </citation>
    <scope>NUCLEOTIDE SEQUENCE [LARGE SCALE GENOMIC DNA]</scope>
    <source>
        <strain evidence="4 5">NCTC9617</strain>
    </source>
</reference>
<dbReference type="SUPFAM" id="SSF111369">
    <property type="entry name" value="HlyD-like secretion proteins"/>
    <property type="match status" value="2"/>
</dbReference>
<feature type="domain" description="Multidrug resistance protein MdtA-like barrel-sandwich hybrid" evidence="2">
    <location>
        <begin position="48"/>
        <end position="237"/>
    </location>
</feature>
<evidence type="ECO:0000313" key="5">
    <source>
        <dbReference type="Proteomes" id="UP000255167"/>
    </source>
</evidence>
<dbReference type="InterPro" id="IPR058634">
    <property type="entry name" value="AaeA-lik-b-barrel"/>
</dbReference>
<dbReference type="Pfam" id="PF25917">
    <property type="entry name" value="BSH_RND"/>
    <property type="match status" value="1"/>
</dbReference>
<accession>A0A060VEJ0</accession>
<dbReference type="Proteomes" id="UP000255167">
    <property type="component" value="Unassembled WGS sequence"/>
</dbReference>
<dbReference type="Gene3D" id="2.40.30.170">
    <property type="match status" value="1"/>
</dbReference>
<protein>
    <submittedName>
        <fullName evidence="4">Tripartite multidrug resistance system inner membrane protein</fullName>
    </submittedName>
</protein>
<evidence type="ECO:0000256" key="1">
    <source>
        <dbReference type="ARBA" id="ARBA00009477"/>
    </source>
</evidence>
<sequence length="341" mass="37284">MTTSRTPLLRKKWPLLALVLAAILALILVIWQLQTSPETNDAYVYADTIDVVPEVSGRIVEMPIRDNQRVKKGDLLFRIDPRPYQAMLDDAKARLTTLDAQIMLTQRTIKAQEYNAQSVAAAVERARALVKQTTSTRIRLEPLVPQGFASQEDLDQARTAEKAAQAELEATLLQAKQASAAVTGVDAMVAQRAGVLAQIALAELHLEFTEVRAPFNGVVVALKTTVGQYASALKPVFTLLDDDRWYVIANFRETDLNNVRPGVAARITVMTNHNRTFNGVVDSVGSGVLPEGGSVIEGLPLIQKSINWVHVSQRFPVKIAVSDPDPELFRMGASASAVLQP</sequence>
<dbReference type="Gene3D" id="1.10.287.470">
    <property type="entry name" value="Helix hairpin bin"/>
    <property type="match status" value="1"/>
</dbReference>
<dbReference type="InterPro" id="IPR050393">
    <property type="entry name" value="MFP_Efflux_Pump"/>
</dbReference>
<dbReference type="AlphaFoldDB" id="A0A060VEJ0"/>
<feature type="domain" description="p-hydroxybenzoic acid efflux pump subunit AaeA-like beta-barrel" evidence="3">
    <location>
        <begin position="245"/>
        <end position="336"/>
    </location>
</feature>